<evidence type="ECO:0000313" key="2">
    <source>
        <dbReference type="EMBL" id="GFO19386.1"/>
    </source>
</evidence>
<reference evidence="2 3" key="1">
    <citation type="journal article" date="2021" name="Elife">
        <title>Chloroplast acquisition without the gene transfer in kleptoplastic sea slugs, Plakobranchus ocellatus.</title>
        <authorList>
            <person name="Maeda T."/>
            <person name="Takahashi S."/>
            <person name="Yoshida T."/>
            <person name="Shimamura S."/>
            <person name="Takaki Y."/>
            <person name="Nagai Y."/>
            <person name="Toyoda A."/>
            <person name="Suzuki Y."/>
            <person name="Arimoto A."/>
            <person name="Ishii H."/>
            <person name="Satoh N."/>
            <person name="Nishiyama T."/>
            <person name="Hasebe M."/>
            <person name="Maruyama T."/>
            <person name="Minagawa J."/>
            <person name="Obokata J."/>
            <person name="Shigenobu S."/>
        </authorList>
    </citation>
    <scope>NUCLEOTIDE SEQUENCE [LARGE SCALE GENOMIC DNA]</scope>
</reference>
<keyword evidence="3" id="KW-1185">Reference proteome</keyword>
<proteinExistence type="predicted"/>
<accession>A0AAV4BG18</accession>
<dbReference type="Proteomes" id="UP000735302">
    <property type="component" value="Unassembled WGS sequence"/>
</dbReference>
<dbReference type="EMBL" id="BLXT01005065">
    <property type="protein sequence ID" value="GFO19386.1"/>
    <property type="molecule type" value="Genomic_DNA"/>
</dbReference>
<sequence>MKNSSLAIRGENNPISDGTEQDTDGQSNRRRHCSILARSKFYPILMKILIDKPVLLSVRQTLLQLLGNPSMLHPLHEKQRLLAHSHSSKVSYYQGVPDGRGDEIIETNEAYLGKVMVVSGFIDSVVRNGEVRCPPINDFMSLPPISSEHFI</sequence>
<dbReference type="AlphaFoldDB" id="A0AAV4BG18"/>
<evidence type="ECO:0000256" key="1">
    <source>
        <dbReference type="SAM" id="MobiDB-lite"/>
    </source>
</evidence>
<comment type="caution">
    <text evidence="2">The sequence shown here is derived from an EMBL/GenBank/DDBJ whole genome shotgun (WGS) entry which is preliminary data.</text>
</comment>
<organism evidence="2 3">
    <name type="scientific">Plakobranchus ocellatus</name>
    <dbReference type="NCBI Taxonomy" id="259542"/>
    <lineage>
        <taxon>Eukaryota</taxon>
        <taxon>Metazoa</taxon>
        <taxon>Spiralia</taxon>
        <taxon>Lophotrochozoa</taxon>
        <taxon>Mollusca</taxon>
        <taxon>Gastropoda</taxon>
        <taxon>Heterobranchia</taxon>
        <taxon>Euthyneura</taxon>
        <taxon>Panpulmonata</taxon>
        <taxon>Sacoglossa</taxon>
        <taxon>Placobranchoidea</taxon>
        <taxon>Plakobranchidae</taxon>
        <taxon>Plakobranchus</taxon>
    </lineage>
</organism>
<protein>
    <submittedName>
        <fullName evidence="2">Uncharacterized protein</fullName>
    </submittedName>
</protein>
<feature type="region of interest" description="Disordered" evidence="1">
    <location>
        <begin position="1"/>
        <end position="30"/>
    </location>
</feature>
<name>A0AAV4BG18_9GAST</name>
<gene>
    <name evidence="2" type="ORF">PoB_004589100</name>
</gene>
<evidence type="ECO:0000313" key="3">
    <source>
        <dbReference type="Proteomes" id="UP000735302"/>
    </source>
</evidence>